<proteinExistence type="predicted"/>
<dbReference type="EMBL" id="CABPSM010000004">
    <property type="protein sequence ID" value="VVD96782.1"/>
    <property type="molecule type" value="Genomic_DNA"/>
</dbReference>
<gene>
    <name evidence="2" type="ORF">PHO31112_01914</name>
</gene>
<sequence>MILARLGKPEAFLLDYESGKCRLDLPELVDIGDALGIDVVELVNVYQQRV</sequence>
<name>A0A5E4UB82_9BURK</name>
<evidence type="ECO:0000313" key="3">
    <source>
        <dbReference type="Proteomes" id="UP000343317"/>
    </source>
</evidence>
<evidence type="ECO:0000313" key="2">
    <source>
        <dbReference type="EMBL" id="VVD96782.1"/>
    </source>
</evidence>
<dbReference type="Gene3D" id="1.10.260.40">
    <property type="entry name" value="lambda repressor-like DNA-binding domains"/>
    <property type="match status" value="1"/>
</dbReference>
<accession>A0A5E4UB82</accession>
<reference evidence="2 3" key="1">
    <citation type="submission" date="2019-08" db="EMBL/GenBank/DDBJ databases">
        <authorList>
            <person name="Peeters C."/>
        </authorList>
    </citation>
    <scope>NUCLEOTIDE SEQUENCE [LARGE SCALE GENOMIC DNA]</scope>
    <source>
        <strain evidence="2 3">LMG 31112</strain>
    </source>
</reference>
<dbReference type="PROSITE" id="PS50943">
    <property type="entry name" value="HTH_CROC1"/>
    <property type="match status" value="1"/>
</dbReference>
<dbReference type="Proteomes" id="UP000343317">
    <property type="component" value="Unassembled WGS sequence"/>
</dbReference>
<dbReference type="SUPFAM" id="SSF47413">
    <property type="entry name" value="lambda repressor-like DNA-binding domains"/>
    <property type="match status" value="1"/>
</dbReference>
<organism evidence="2 3">
    <name type="scientific">Pandoraea horticolens</name>
    <dbReference type="NCBI Taxonomy" id="2508298"/>
    <lineage>
        <taxon>Bacteria</taxon>
        <taxon>Pseudomonadati</taxon>
        <taxon>Pseudomonadota</taxon>
        <taxon>Betaproteobacteria</taxon>
        <taxon>Burkholderiales</taxon>
        <taxon>Burkholderiaceae</taxon>
        <taxon>Pandoraea</taxon>
    </lineage>
</organism>
<dbReference type="AlphaFoldDB" id="A0A5E4UB82"/>
<evidence type="ECO:0000259" key="1">
    <source>
        <dbReference type="PROSITE" id="PS50943"/>
    </source>
</evidence>
<dbReference type="GO" id="GO:0003677">
    <property type="term" value="F:DNA binding"/>
    <property type="evidence" value="ECO:0007669"/>
    <property type="project" value="InterPro"/>
</dbReference>
<keyword evidence="3" id="KW-1185">Reference proteome</keyword>
<feature type="domain" description="HTH cro/C1-type" evidence="1">
    <location>
        <begin position="4"/>
        <end position="42"/>
    </location>
</feature>
<dbReference type="InterPro" id="IPR001387">
    <property type="entry name" value="Cro/C1-type_HTH"/>
</dbReference>
<protein>
    <submittedName>
        <fullName evidence="2">XRE family transcriptional regulator</fullName>
    </submittedName>
</protein>
<dbReference type="InterPro" id="IPR010982">
    <property type="entry name" value="Lambda_DNA-bd_dom_sf"/>
</dbReference>